<dbReference type="EMBL" id="SDOX01000016">
    <property type="protein sequence ID" value="TFJ85202.1"/>
    <property type="molecule type" value="Genomic_DNA"/>
</dbReference>
<feature type="transmembrane region" description="Helical" evidence="2">
    <location>
        <begin position="492"/>
        <end position="515"/>
    </location>
</feature>
<dbReference type="InterPro" id="IPR036047">
    <property type="entry name" value="F-box-like_dom_sf"/>
</dbReference>
<feature type="transmembrane region" description="Helical" evidence="2">
    <location>
        <begin position="454"/>
        <end position="472"/>
    </location>
</feature>
<evidence type="ECO:0000256" key="1">
    <source>
        <dbReference type="SAM" id="MobiDB-lite"/>
    </source>
</evidence>
<feature type="compositionally biased region" description="Low complexity" evidence="1">
    <location>
        <begin position="156"/>
        <end position="167"/>
    </location>
</feature>
<sequence length="547" mass="60482">MLVDETSAVPVAARSLSESRQALFVDPLTHLPADVVFLMELCLPVRTLVALSGVSVAWNQHLCEKHWHCVFQARWSHCYEGGQGLTVSPSILSRLTGNYHSFWGTIEKAFMGHYSVLGNQERDSLFEKLFKLLQPAIGGGWNGPAEGTGNTENEGQPHPHAGAPSAGGSNGGGGGSSYSPSSRLSASFFTPTTVRRMHGFPYYCSRVVAPPLPSSWKLACILRDRAEGRHVLMGCRFCGQLDVFTKHMRDQESSSPTQLRTWVVPCLCPALVHRRCLEAHVADLQQSVQACAKPAPSPPTAAAHARTRRLVGGDVRSQRRWISYDSALHAPGTARLAEKQPLGPCARCGSLYLPGFRLPTVRELIAVTWEDEMAWRRAGDCLLMWVMGVSIVALSEAAYRGHGELLFWPEEGGQVLFWWMFQYVISLNIFLSPRFARVVDLLWLGPIFRFYAKLYLYFLLATLTMLCTYTPLPRRVLGLSVTEALGIPGWAVALAGTGNFAVLWTITSIVIFLFWKTNYRIQTIADLRQTEAGMSDFEHPMLSIGGA</sequence>
<evidence type="ECO:0008006" key="5">
    <source>
        <dbReference type="Google" id="ProtNLM"/>
    </source>
</evidence>
<keyword evidence="2" id="KW-0812">Transmembrane</keyword>
<keyword evidence="4" id="KW-1185">Reference proteome</keyword>
<dbReference type="AlphaFoldDB" id="A0A4D9D0T5"/>
<feature type="transmembrane region" description="Helical" evidence="2">
    <location>
        <begin position="415"/>
        <end position="433"/>
    </location>
</feature>
<evidence type="ECO:0000313" key="4">
    <source>
        <dbReference type="Proteomes" id="UP000355283"/>
    </source>
</evidence>
<dbReference type="OrthoDB" id="10340979at2759"/>
<name>A0A4D9D0T5_9STRA</name>
<comment type="caution">
    <text evidence="3">The sequence shown here is derived from an EMBL/GenBank/DDBJ whole genome shotgun (WGS) entry which is preliminary data.</text>
</comment>
<keyword evidence="2" id="KW-1133">Transmembrane helix</keyword>
<reference evidence="3 4" key="1">
    <citation type="submission" date="2019-01" db="EMBL/GenBank/DDBJ databases">
        <title>Nuclear Genome Assembly of the Microalgal Biofuel strain Nannochloropsis salina CCMP1776.</title>
        <authorList>
            <person name="Hovde B."/>
        </authorList>
    </citation>
    <scope>NUCLEOTIDE SEQUENCE [LARGE SCALE GENOMIC DNA]</scope>
    <source>
        <strain evidence="3 4">CCMP1776</strain>
    </source>
</reference>
<accession>A0A4D9D0T5</accession>
<dbReference type="Proteomes" id="UP000355283">
    <property type="component" value="Unassembled WGS sequence"/>
</dbReference>
<keyword evidence="2" id="KW-0472">Membrane</keyword>
<dbReference type="SUPFAM" id="SSF81383">
    <property type="entry name" value="F-box domain"/>
    <property type="match status" value="1"/>
</dbReference>
<proteinExistence type="predicted"/>
<evidence type="ECO:0000256" key="2">
    <source>
        <dbReference type="SAM" id="Phobius"/>
    </source>
</evidence>
<gene>
    <name evidence="3" type="ORF">NSK_003625</name>
</gene>
<organism evidence="3 4">
    <name type="scientific">Nannochloropsis salina CCMP1776</name>
    <dbReference type="NCBI Taxonomy" id="1027361"/>
    <lineage>
        <taxon>Eukaryota</taxon>
        <taxon>Sar</taxon>
        <taxon>Stramenopiles</taxon>
        <taxon>Ochrophyta</taxon>
        <taxon>Eustigmatophyceae</taxon>
        <taxon>Eustigmatales</taxon>
        <taxon>Monodopsidaceae</taxon>
        <taxon>Microchloropsis</taxon>
        <taxon>Microchloropsis salina</taxon>
    </lineage>
</organism>
<evidence type="ECO:0000313" key="3">
    <source>
        <dbReference type="EMBL" id="TFJ85202.1"/>
    </source>
</evidence>
<protein>
    <recommendedName>
        <fullName evidence="5">F-box domain-containing protein</fullName>
    </recommendedName>
</protein>
<feature type="region of interest" description="Disordered" evidence="1">
    <location>
        <begin position="141"/>
        <end position="179"/>
    </location>
</feature>